<name>A0A845AWX1_9SPHN</name>
<accession>A0A845AWX1</accession>
<evidence type="ECO:0000313" key="2">
    <source>
        <dbReference type="EMBL" id="MXP33787.1"/>
    </source>
</evidence>
<dbReference type="EMBL" id="WTYE01000001">
    <property type="protein sequence ID" value="MXP33787.1"/>
    <property type="molecule type" value="Genomic_DNA"/>
</dbReference>
<gene>
    <name evidence="1" type="ORF">GRI94_04220</name>
    <name evidence="2" type="ORF">GRI94_18310</name>
</gene>
<comment type="caution">
    <text evidence="2">The sequence shown here is derived from an EMBL/GenBank/DDBJ whole genome shotgun (WGS) entry which is preliminary data.</text>
</comment>
<dbReference type="AlphaFoldDB" id="A0A845AWX1"/>
<dbReference type="Proteomes" id="UP000446786">
    <property type="component" value="Unassembled WGS sequence"/>
</dbReference>
<dbReference type="OrthoDB" id="7605078at2"/>
<sequence length="260" mass="29298">MAKPRNRPDAVSSTYFEGVTPLWVAPGRAPIPERYHAASFSLADWAGPSWPDNAASGFFPLRHFLIEACAKWQAHDWQADRDQIAARKQDARHRPSLVKATQAFRQAIGRSSFRRAERELGVSIAAEFCPHAKFELEHKDSCNAVANALRELEKRWSRVDRSPVRFGPLLYDTIPRLPEREIAVALVLADLVTGFRKDEHRAGGNHFPRPAVLSPKLPWKAIAEFATAYSDDPEASINPDNVAMRVRNLRGKVAQIMRYP</sequence>
<dbReference type="RefSeq" id="WP_160778506.1">
    <property type="nucleotide sequence ID" value="NZ_BAAAZF010000001.1"/>
</dbReference>
<proteinExistence type="predicted"/>
<keyword evidence="3" id="KW-1185">Reference proteome</keyword>
<protein>
    <submittedName>
        <fullName evidence="2">Uncharacterized protein</fullName>
    </submittedName>
</protein>
<reference evidence="2 3" key="1">
    <citation type="submission" date="2019-12" db="EMBL/GenBank/DDBJ databases">
        <title>Genomic-based taxomic classification of the family Erythrobacteraceae.</title>
        <authorList>
            <person name="Xu L."/>
        </authorList>
    </citation>
    <scope>NUCLEOTIDE SEQUENCE [LARGE SCALE GENOMIC DNA]</scope>
    <source>
        <strain evidence="2 3">JCM 16677</strain>
    </source>
</reference>
<organism evidence="2 3">
    <name type="scientific">Parerythrobacter jejuensis</name>
    <dbReference type="NCBI Taxonomy" id="795812"/>
    <lineage>
        <taxon>Bacteria</taxon>
        <taxon>Pseudomonadati</taxon>
        <taxon>Pseudomonadota</taxon>
        <taxon>Alphaproteobacteria</taxon>
        <taxon>Sphingomonadales</taxon>
        <taxon>Erythrobacteraceae</taxon>
        <taxon>Parerythrobacter</taxon>
    </lineage>
</organism>
<evidence type="ECO:0000313" key="1">
    <source>
        <dbReference type="EMBL" id="MXP31027.1"/>
    </source>
</evidence>
<dbReference type="EMBL" id="WTYE01000001">
    <property type="protein sequence ID" value="MXP31027.1"/>
    <property type="molecule type" value="Genomic_DNA"/>
</dbReference>
<evidence type="ECO:0000313" key="3">
    <source>
        <dbReference type="Proteomes" id="UP000446786"/>
    </source>
</evidence>